<protein>
    <submittedName>
        <fullName evidence="2">Uncharacterized protein</fullName>
    </submittedName>
</protein>
<accession>A0A540WGZ2</accession>
<name>A0A540WGZ2_9BACT</name>
<proteinExistence type="predicted"/>
<evidence type="ECO:0000256" key="1">
    <source>
        <dbReference type="SAM" id="MobiDB-lite"/>
    </source>
</evidence>
<organism evidence="2 3">
    <name type="scientific">Myxococcus llanfairpwllgwyngyllgogerychwyrndrobwllllantysiliogogogochensis</name>
    <dbReference type="NCBI Taxonomy" id="2590453"/>
    <lineage>
        <taxon>Bacteria</taxon>
        <taxon>Pseudomonadati</taxon>
        <taxon>Myxococcota</taxon>
        <taxon>Myxococcia</taxon>
        <taxon>Myxococcales</taxon>
        <taxon>Cystobacterineae</taxon>
        <taxon>Myxococcaceae</taxon>
        <taxon>Myxococcus</taxon>
    </lineage>
</organism>
<feature type="compositionally biased region" description="Low complexity" evidence="1">
    <location>
        <begin position="82"/>
        <end position="94"/>
    </location>
</feature>
<sequence length="139" mass="15131">RVNREPDVRCELYDVVFDIEKAVEALATVPAQDVEYRLKPILEAIAHRPPSAQEKYLALLEVRTGLAAQKLRLSMARAVRTSAAGESADSKSGGKSSGGDDTIDGEVFEDAYCYYTVTQRGDAKAISSFTFTPKAVVET</sequence>
<feature type="non-terminal residue" evidence="2">
    <location>
        <position position="139"/>
    </location>
</feature>
<reference evidence="2 3" key="1">
    <citation type="submission" date="2019-06" db="EMBL/GenBank/DDBJ databases">
        <authorList>
            <person name="Livingstone P."/>
            <person name="Whitworth D."/>
        </authorList>
    </citation>
    <scope>NUCLEOTIDE SEQUENCE [LARGE SCALE GENOMIC DNA]</scope>
    <source>
        <strain evidence="2 3">AM401</strain>
    </source>
</reference>
<dbReference type="Proteomes" id="UP000315369">
    <property type="component" value="Unassembled WGS sequence"/>
</dbReference>
<gene>
    <name evidence="2" type="ORF">FJV41_50880</name>
</gene>
<comment type="caution">
    <text evidence="2">The sequence shown here is derived from an EMBL/GenBank/DDBJ whole genome shotgun (WGS) entry which is preliminary data.</text>
</comment>
<evidence type="ECO:0000313" key="3">
    <source>
        <dbReference type="Proteomes" id="UP000315369"/>
    </source>
</evidence>
<keyword evidence="3" id="KW-1185">Reference proteome</keyword>
<dbReference type="EMBL" id="VIFM01000851">
    <property type="protein sequence ID" value="TQF08262.1"/>
    <property type="molecule type" value="Genomic_DNA"/>
</dbReference>
<evidence type="ECO:0000313" key="2">
    <source>
        <dbReference type="EMBL" id="TQF08262.1"/>
    </source>
</evidence>
<feature type="non-terminal residue" evidence="2">
    <location>
        <position position="1"/>
    </location>
</feature>
<feature type="region of interest" description="Disordered" evidence="1">
    <location>
        <begin position="81"/>
        <end position="103"/>
    </location>
</feature>
<dbReference type="AlphaFoldDB" id="A0A540WGZ2"/>